<dbReference type="Pfam" id="PF02558">
    <property type="entry name" value="ApbA"/>
    <property type="match status" value="1"/>
</dbReference>
<dbReference type="InterPro" id="IPR036291">
    <property type="entry name" value="NAD(P)-bd_dom_sf"/>
</dbReference>
<dbReference type="Proteomes" id="UP000284640">
    <property type="component" value="Unassembled WGS sequence"/>
</dbReference>
<proteinExistence type="predicted"/>
<feature type="domain" description="Opine dehydrogenase" evidence="4">
    <location>
        <begin position="179"/>
        <end position="335"/>
    </location>
</feature>
<evidence type="ECO:0000259" key="5">
    <source>
        <dbReference type="Pfam" id="PF02558"/>
    </source>
</evidence>
<dbReference type="InterPro" id="IPR008927">
    <property type="entry name" value="6-PGluconate_DH-like_C_sf"/>
</dbReference>
<name>A0A414JTP2_BACUN</name>
<dbReference type="AlphaFoldDB" id="A0A414JTP2"/>
<comment type="catalytic activity">
    <reaction evidence="3">
        <text>(R)-pantoate + NADP(+) = 2-dehydropantoate + NADPH + H(+)</text>
        <dbReference type="Rhea" id="RHEA:16233"/>
        <dbReference type="ChEBI" id="CHEBI:11561"/>
        <dbReference type="ChEBI" id="CHEBI:15378"/>
        <dbReference type="ChEBI" id="CHEBI:15980"/>
        <dbReference type="ChEBI" id="CHEBI:57783"/>
        <dbReference type="ChEBI" id="CHEBI:58349"/>
        <dbReference type="EC" id="1.1.1.169"/>
    </reaction>
</comment>
<evidence type="ECO:0000256" key="3">
    <source>
        <dbReference type="ARBA" id="ARBA00048793"/>
    </source>
</evidence>
<dbReference type="InterPro" id="IPR051729">
    <property type="entry name" value="Opine/Lysopine_DH"/>
</dbReference>
<dbReference type="RefSeq" id="WP_118930796.1">
    <property type="nucleotide sequence ID" value="NZ_JANUKX010000001.1"/>
</dbReference>
<organism evidence="6 7">
    <name type="scientific">Bacteroides uniformis</name>
    <dbReference type="NCBI Taxonomy" id="820"/>
    <lineage>
        <taxon>Bacteria</taxon>
        <taxon>Pseudomonadati</taxon>
        <taxon>Bacteroidota</taxon>
        <taxon>Bacteroidia</taxon>
        <taxon>Bacteroidales</taxon>
        <taxon>Bacteroidaceae</taxon>
        <taxon>Bacteroides</taxon>
    </lineage>
</organism>
<comment type="caution">
    <text evidence="6">The sequence shown here is derived from an EMBL/GenBank/DDBJ whole genome shotgun (WGS) entry which is preliminary data.</text>
</comment>
<comment type="pathway">
    <text evidence="1">Cofactor biosynthesis; (R)-pantothenate biosynthesis; (R)-pantoate from 3-methyl-2-oxobutanoate: step 2/2.</text>
</comment>
<gene>
    <name evidence="6" type="ORF">DW729_01235</name>
</gene>
<dbReference type="PANTHER" id="PTHR38015:SF1">
    <property type="entry name" value="OPINE DEHYDROGENASE DOMAIN-CONTAINING PROTEIN"/>
    <property type="match status" value="1"/>
</dbReference>
<dbReference type="EMBL" id="QSKL01000001">
    <property type="protein sequence ID" value="RHE62046.1"/>
    <property type="molecule type" value="Genomic_DNA"/>
</dbReference>
<reference evidence="6 7" key="1">
    <citation type="submission" date="2018-08" db="EMBL/GenBank/DDBJ databases">
        <title>A genome reference for cultivated species of the human gut microbiota.</title>
        <authorList>
            <person name="Zou Y."/>
            <person name="Xue W."/>
            <person name="Luo G."/>
        </authorList>
    </citation>
    <scope>NUCLEOTIDE SEQUENCE [LARGE SCALE GENOMIC DNA]</scope>
    <source>
        <strain evidence="6 7">AM27-46</strain>
    </source>
</reference>
<dbReference type="SUPFAM" id="SSF48179">
    <property type="entry name" value="6-phosphogluconate dehydrogenase C-terminal domain-like"/>
    <property type="match status" value="1"/>
</dbReference>
<dbReference type="Pfam" id="PF02317">
    <property type="entry name" value="Octopine_DH"/>
    <property type="match status" value="1"/>
</dbReference>
<feature type="domain" description="Ketopantoate reductase N-terminal" evidence="5">
    <location>
        <begin position="4"/>
        <end position="116"/>
    </location>
</feature>
<sequence>MINVCICGGGSQGHISAGVIGSNPNYEVNILTRKPNLWSHNFKTVNLDGKEYIANLNMMTDNPEEVISVADIVLICLPGYAICDGLKKIKPFLQKGTWVGSVFGGSGFFLDVQKILGTDTKSFALQRVPFTGRSLEYGHSAKLKGYKPYLKVATMNIDNSDEVVRILNEWYSTPVYKLSHYLEATLSNSNPLLHPCRLYVLFKDWTPEKVYQTIPNLYDVDWDDESSALWVACDDELSDVISHLPINRTEIPTVLEYYGCNDVKQLTKKMQSIVPFKGVQPHMIEVEGGYQLDNHHRYFIEDIPYGLVLIKSFAELVSVETPNIDKVLYWAQNLMGKEYLVNGRLVGRDIDEACVCGDIKL</sequence>
<dbReference type="Gene3D" id="3.40.50.720">
    <property type="entry name" value="NAD(P)-binding Rossmann-like Domain"/>
    <property type="match status" value="1"/>
</dbReference>
<evidence type="ECO:0000259" key="4">
    <source>
        <dbReference type="Pfam" id="PF02317"/>
    </source>
</evidence>
<evidence type="ECO:0000256" key="2">
    <source>
        <dbReference type="ARBA" id="ARBA00019465"/>
    </source>
</evidence>
<protein>
    <recommendedName>
        <fullName evidence="2">2-dehydropantoate 2-reductase</fullName>
    </recommendedName>
</protein>
<dbReference type="InterPro" id="IPR003421">
    <property type="entry name" value="Opine_DH"/>
</dbReference>
<evidence type="ECO:0000313" key="6">
    <source>
        <dbReference type="EMBL" id="RHE62046.1"/>
    </source>
</evidence>
<evidence type="ECO:0000256" key="1">
    <source>
        <dbReference type="ARBA" id="ARBA00004994"/>
    </source>
</evidence>
<dbReference type="Gene3D" id="1.10.1040.10">
    <property type="entry name" value="N-(1-d-carboxylethyl)-l-norvaline Dehydrogenase, domain 2"/>
    <property type="match status" value="1"/>
</dbReference>
<evidence type="ECO:0000313" key="7">
    <source>
        <dbReference type="Proteomes" id="UP000284640"/>
    </source>
</evidence>
<dbReference type="PANTHER" id="PTHR38015">
    <property type="entry name" value="BLR6086 PROTEIN"/>
    <property type="match status" value="1"/>
</dbReference>
<dbReference type="InterPro" id="IPR013332">
    <property type="entry name" value="KPR_N"/>
</dbReference>
<dbReference type="GO" id="GO:0008677">
    <property type="term" value="F:2-dehydropantoate 2-reductase activity"/>
    <property type="evidence" value="ECO:0007669"/>
    <property type="project" value="UniProtKB-EC"/>
</dbReference>
<accession>A0A414JTP2</accession>
<dbReference type="InterPro" id="IPR013328">
    <property type="entry name" value="6PGD_dom2"/>
</dbReference>
<dbReference type="SUPFAM" id="SSF51735">
    <property type="entry name" value="NAD(P)-binding Rossmann-fold domains"/>
    <property type="match status" value="1"/>
</dbReference>